<evidence type="ECO:0000313" key="11">
    <source>
        <dbReference type="Proteomes" id="UP000434044"/>
    </source>
</evidence>
<dbReference type="GO" id="GO:0043709">
    <property type="term" value="P:cell adhesion involved in single-species biofilm formation"/>
    <property type="evidence" value="ECO:0007669"/>
    <property type="project" value="TreeGrafter"/>
</dbReference>
<dbReference type="EC" id="2.7.7.65" evidence="2"/>
<dbReference type="GO" id="GO:0005886">
    <property type="term" value="C:plasma membrane"/>
    <property type="evidence" value="ECO:0007669"/>
    <property type="project" value="TreeGrafter"/>
</dbReference>
<dbReference type="PROSITE" id="PS50894">
    <property type="entry name" value="HPT"/>
    <property type="match status" value="1"/>
</dbReference>
<evidence type="ECO:0000256" key="5">
    <source>
        <dbReference type="PROSITE-ProRule" id="PRU00110"/>
    </source>
</evidence>
<feature type="domain" description="Response regulatory" evidence="7">
    <location>
        <begin position="132"/>
        <end position="249"/>
    </location>
</feature>
<feature type="domain" description="GGDEF" evidence="8">
    <location>
        <begin position="414"/>
        <end position="548"/>
    </location>
</feature>
<evidence type="ECO:0000256" key="2">
    <source>
        <dbReference type="ARBA" id="ARBA00012528"/>
    </source>
</evidence>
<dbReference type="InterPro" id="IPR011006">
    <property type="entry name" value="CheY-like_superfamily"/>
</dbReference>
<dbReference type="Pfam" id="PF01627">
    <property type="entry name" value="Hpt"/>
    <property type="match status" value="1"/>
</dbReference>
<accession>A0A6N8EBQ2</accession>
<feature type="modified residue" description="Phosphohistidine" evidence="5">
    <location>
        <position position="48"/>
    </location>
</feature>
<dbReference type="FunFam" id="3.30.70.270:FF:000001">
    <property type="entry name" value="Diguanylate cyclase domain protein"/>
    <property type="match status" value="1"/>
</dbReference>
<feature type="modified residue" description="4-aspartylphosphate" evidence="6">
    <location>
        <position position="307"/>
    </location>
</feature>
<proteinExistence type="predicted"/>
<protein>
    <recommendedName>
        <fullName evidence="2">diguanylate cyclase</fullName>
        <ecNumber evidence="2">2.7.7.65</ecNumber>
    </recommendedName>
</protein>
<dbReference type="Pfam" id="PF00990">
    <property type="entry name" value="GGDEF"/>
    <property type="match status" value="1"/>
</dbReference>
<dbReference type="InterPro" id="IPR001789">
    <property type="entry name" value="Sig_transdc_resp-reg_receiver"/>
</dbReference>
<dbReference type="EMBL" id="WNKT01000002">
    <property type="protein sequence ID" value="MTW19774.1"/>
    <property type="molecule type" value="Genomic_DNA"/>
</dbReference>
<dbReference type="CDD" id="cd00156">
    <property type="entry name" value="REC"/>
    <property type="match status" value="1"/>
</dbReference>
<dbReference type="Gene3D" id="1.20.120.160">
    <property type="entry name" value="HPT domain"/>
    <property type="match status" value="1"/>
</dbReference>
<evidence type="ECO:0000256" key="1">
    <source>
        <dbReference type="ARBA" id="ARBA00001946"/>
    </source>
</evidence>
<dbReference type="Pfam" id="PF00072">
    <property type="entry name" value="Response_reg"/>
    <property type="match status" value="2"/>
</dbReference>
<dbReference type="Gene3D" id="3.30.70.270">
    <property type="match status" value="1"/>
</dbReference>
<dbReference type="Proteomes" id="UP000434044">
    <property type="component" value="Unassembled WGS sequence"/>
</dbReference>
<keyword evidence="6" id="KW-0597">Phosphoprotein</keyword>
<organism evidence="10 11">
    <name type="scientific">Allochromatium palmeri</name>
    <dbReference type="NCBI Taxonomy" id="231048"/>
    <lineage>
        <taxon>Bacteria</taxon>
        <taxon>Pseudomonadati</taxon>
        <taxon>Pseudomonadota</taxon>
        <taxon>Gammaproteobacteria</taxon>
        <taxon>Chromatiales</taxon>
        <taxon>Chromatiaceae</taxon>
        <taxon>Allochromatium</taxon>
    </lineage>
</organism>
<dbReference type="GO" id="GO:0004672">
    <property type="term" value="F:protein kinase activity"/>
    <property type="evidence" value="ECO:0007669"/>
    <property type="project" value="UniProtKB-ARBA"/>
</dbReference>
<dbReference type="GO" id="GO:0000160">
    <property type="term" value="P:phosphorelay signal transduction system"/>
    <property type="evidence" value="ECO:0007669"/>
    <property type="project" value="UniProtKB-KW"/>
</dbReference>
<sequence>MAAALARLGKVYAQRVRGELDELTQVAAGLESEADVRPSLEQLHQHLHRIAGAGGTLGFKTLSQAARALEIEANGWLSQDVVALDVAQRRRFADAVATLVDHLSQCETAPTQAVAQAPSARTTAFGHGGKVAVWLVEDEIPLGEHLVHLLGQFGYEPRLYTRFDAVAAAVRDQCPDCLVMDPHSTAEDLGAVEALMTSPSFQALNCPVIFVSANGDFPSRMRAARLGVDGFMLKPLDIPRLVDRIGRILEERHADPYRVLVVDDDRDLAEHLRLVLSADGMDVDVLSEPEQVIEAVATFHPELVLMDMHMPDYSGPELATVIRHHDDLLGLPIVYLSAEQDRAKQIQALRSGADDFLTKPISDTELVAAVRVRAARFRQLANLMTKDSLTGLLKHARIKESIVRELARAQRTGHPLAVAMLDIDRFKQVNDRYGHAVGDRVIMALAHLLKQRLRKSDGIGRYGGEEFVVILPDCDLQMAQNVLEDIRARFEVLPFLHDGHEFRCTLSAGIASTGEHPEADDGQLLIAADQALYAAKHGGRNQIQVSPVL</sequence>
<dbReference type="SUPFAM" id="SSF47226">
    <property type="entry name" value="Histidine-containing phosphotransfer domain, HPT domain"/>
    <property type="match status" value="1"/>
</dbReference>
<keyword evidence="3" id="KW-0902">Two-component regulatory system</keyword>
<comment type="cofactor">
    <cofactor evidence="1">
        <name>Mg(2+)</name>
        <dbReference type="ChEBI" id="CHEBI:18420"/>
    </cofactor>
</comment>
<dbReference type="OrthoDB" id="9812260at2"/>
<dbReference type="PROSITE" id="PS50887">
    <property type="entry name" value="GGDEF"/>
    <property type="match status" value="1"/>
</dbReference>
<dbReference type="SUPFAM" id="SSF52172">
    <property type="entry name" value="CheY-like"/>
    <property type="match status" value="2"/>
</dbReference>
<dbReference type="SUPFAM" id="SSF55073">
    <property type="entry name" value="Nucleotide cyclase"/>
    <property type="match status" value="1"/>
</dbReference>
<dbReference type="InterPro" id="IPR043128">
    <property type="entry name" value="Rev_trsase/Diguanyl_cyclase"/>
</dbReference>
<keyword evidence="11" id="KW-1185">Reference proteome</keyword>
<comment type="caution">
    <text evidence="10">The sequence shown here is derived from an EMBL/GenBank/DDBJ whole genome shotgun (WGS) entry which is preliminary data.</text>
</comment>
<reference evidence="10 11" key="1">
    <citation type="submission" date="2019-11" db="EMBL/GenBank/DDBJ databases">
        <title>Whole-genome sequence of the anaerobic purple sulfur bacterium Allochromatium palmeri DSM 15591.</title>
        <authorList>
            <person name="Kyndt J.A."/>
            <person name="Meyer T.E."/>
        </authorList>
    </citation>
    <scope>NUCLEOTIDE SEQUENCE [LARGE SCALE GENOMIC DNA]</scope>
    <source>
        <strain evidence="10 11">DSM 15591</strain>
    </source>
</reference>
<dbReference type="InterPro" id="IPR050469">
    <property type="entry name" value="Diguanylate_Cyclase"/>
</dbReference>
<evidence type="ECO:0000256" key="6">
    <source>
        <dbReference type="PROSITE-ProRule" id="PRU00169"/>
    </source>
</evidence>
<dbReference type="InterPro" id="IPR000160">
    <property type="entry name" value="GGDEF_dom"/>
</dbReference>
<name>A0A6N8EBQ2_9GAMM</name>
<comment type="catalytic activity">
    <reaction evidence="4">
        <text>2 GTP = 3',3'-c-di-GMP + 2 diphosphate</text>
        <dbReference type="Rhea" id="RHEA:24898"/>
        <dbReference type="ChEBI" id="CHEBI:33019"/>
        <dbReference type="ChEBI" id="CHEBI:37565"/>
        <dbReference type="ChEBI" id="CHEBI:58805"/>
        <dbReference type="EC" id="2.7.7.65"/>
    </reaction>
</comment>
<dbReference type="GO" id="GO:1902201">
    <property type="term" value="P:negative regulation of bacterial-type flagellum-dependent cell motility"/>
    <property type="evidence" value="ECO:0007669"/>
    <property type="project" value="TreeGrafter"/>
</dbReference>
<dbReference type="GO" id="GO:0052621">
    <property type="term" value="F:diguanylate cyclase activity"/>
    <property type="evidence" value="ECO:0007669"/>
    <property type="project" value="UniProtKB-EC"/>
</dbReference>
<feature type="domain" description="Response regulatory" evidence="7">
    <location>
        <begin position="258"/>
        <end position="374"/>
    </location>
</feature>
<evidence type="ECO:0000256" key="4">
    <source>
        <dbReference type="ARBA" id="ARBA00034247"/>
    </source>
</evidence>
<dbReference type="PANTHER" id="PTHR45138">
    <property type="entry name" value="REGULATORY COMPONENTS OF SENSORY TRANSDUCTION SYSTEM"/>
    <property type="match status" value="1"/>
</dbReference>
<dbReference type="PROSITE" id="PS50110">
    <property type="entry name" value="RESPONSE_REGULATORY"/>
    <property type="match status" value="2"/>
</dbReference>
<dbReference type="SMART" id="SM00448">
    <property type="entry name" value="REC"/>
    <property type="match status" value="2"/>
</dbReference>
<dbReference type="InterPro" id="IPR008207">
    <property type="entry name" value="Sig_transdc_His_kin_Hpt_dom"/>
</dbReference>
<gene>
    <name evidence="10" type="ORF">GJ668_01550</name>
</gene>
<evidence type="ECO:0000259" key="7">
    <source>
        <dbReference type="PROSITE" id="PS50110"/>
    </source>
</evidence>
<feature type="modified residue" description="4-aspartylphosphate" evidence="6">
    <location>
        <position position="181"/>
    </location>
</feature>
<dbReference type="CDD" id="cd01949">
    <property type="entry name" value="GGDEF"/>
    <property type="match status" value="1"/>
</dbReference>
<evidence type="ECO:0000256" key="3">
    <source>
        <dbReference type="ARBA" id="ARBA00023012"/>
    </source>
</evidence>
<dbReference type="NCBIfam" id="TIGR00254">
    <property type="entry name" value="GGDEF"/>
    <property type="match status" value="1"/>
</dbReference>
<dbReference type="InterPro" id="IPR029787">
    <property type="entry name" value="Nucleotide_cyclase"/>
</dbReference>
<evidence type="ECO:0000313" key="10">
    <source>
        <dbReference type="EMBL" id="MTW19774.1"/>
    </source>
</evidence>
<dbReference type="PANTHER" id="PTHR45138:SF9">
    <property type="entry name" value="DIGUANYLATE CYCLASE DGCM-RELATED"/>
    <property type="match status" value="1"/>
</dbReference>
<dbReference type="Gene3D" id="3.40.50.2300">
    <property type="match status" value="2"/>
</dbReference>
<evidence type="ECO:0000259" key="9">
    <source>
        <dbReference type="PROSITE" id="PS50894"/>
    </source>
</evidence>
<feature type="domain" description="HPt" evidence="9">
    <location>
        <begin position="1"/>
        <end position="110"/>
    </location>
</feature>
<dbReference type="SMART" id="SM00267">
    <property type="entry name" value="GGDEF"/>
    <property type="match status" value="1"/>
</dbReference>
<dbReference type="InterPro" id="IPR036641">
    <property type="entry name" value="HPT_dom_sf"/>
</dbReference>
<dbReference type="AlphaFoldDB" id="A0A6N8EBQ2"/>
<evidence type="ECO:0000259" key="8">
    <source>
        <dbReference type="PROSITE" id="PS50887"/>
    </source>
</evidence>